<dbReference type="InterPro" id="IPR020806">
    <property type="entry name" value="PKS_PP-bd"/>
</dbReference>
<dbReference type="Pfam" id="PF00550">
    <property type="entry name" value="PP-binding"/>
    <property type="match status" value="1"/>
</dbReference>
<evidence type="ECO:0000256" key="1">
    <source>
        <dbReference type="ARBA" id="ARBA00001957"/>
    </source>
</evidence>
<dbReference type="PANTHER" id="PTHR45527:SF1">
    <property type="entry name" value="FATTY ACID SYNTHASE"/>
    <property type="match status" value="1"/>
</dbReference>
<comment type="cofactor">
    <cofactor evidence="1">
        <name>pantetheine 4'-phosphate</name>
        <dbReference type="ChEBI" id="CHEBI:47942"/>
    </cofactor>
</comment>
<dbReference type="EMBL" id="BAAAZW010000011">
    <property type="protein sequence ID" value="GAA3968819.1"/>
    <property type="molecule type" value="Genomic_DNA"/>
</dbReference>
<gene>
    <name evidence="6" type="ORF">GCM10022231_32380</name>
</gene>
<dbReference type="Gene3D" id="1.10.1200.10">
    <property type="entry name" value="ACP-like"/>
    <property type="match status" value="1"/>
</dbReference>
<dbReference type="NCBIfam" id="TIGR01733">
    <property type="entry name" value="AA-adenyl-dom"/>
    <property type="match status" value="1"/>
</dbReference>
<dbReference type="PROSITE" id="PS50075">
    <property type="entry name" value="CARRIER"/>
    <property type="match status" value="1"/>
</dbReference>
<evidence type="ECO:0000259" key="5">
    <source>
        <dbReference type="PROSITE" id="PS50075"/>
    </source>
</evidence>
<dbReference type="Proteomes" id="UP001418444">
    <property type="component" value="Unassembled WGS sequence"/>
</dbReference>
<dbReference type="InterPro" id="IPR023213">
    <property type="entry name" value="CAT-like_dom_sf"/>
</dbReference>
<dbReference type="Gene3D" id="3.30.559.10">
    <property type="entry name" value="Chloramphenicol acetyltransferase-like domain"/>
    <property type="match status" value="2"/>
</dbReference>
<reference evidence="7" key="1">
    <citation type="journal article" date="2019" name="Int. J. Syst. Evol. Microbiol.">
        <title>The Global Catalogue of Microorganisms (GCM) 10K type strain sequencing project: providing services to taxonomists for standard genome sequencing and annotation.</title>
        <authorList>
            <consortium name="The Broad Institute Genomics Platform"/>
            <consortium name="The Broad Institute Genome Sequencing Center for Infectious Disease"/>
            <person name="Wu L."/>
            <person name="Ma J."/>
        </authorList>
    </citation>
    <scope>NUCLEOTIDE SEQUENCE [LARGE SCALE GENOMIC DNA]</scope>
    <source>
        <strain evidence="7">JCM 16923</strain>
    </source>
</reference>
<proteinExistence type="predicted"/>
<dbReference type="SUPFAM" id="SSF56801">
    <property type="entry name" value="Acetyl-CoA synthetase-like"/>
    <property type="match status" value="1"/>
</dbReference>
<feature type="domain" description="Carrier" evidence="5">
    <location>
        <begin position="966"/>
        <end position="1039"/>
    </location>
</feature>
<dbReference type="Gene3D" id="3.30.559.30">
    <property type="entry name" value="Nonribosomal peptide synthetase, condensation domain"/>
    <property type="match status" value="2"/>
</dbReference>
<dbReference type="Gene3D" id="2.30.38.10">
    <property type="entry name" value="Luciferase, Domain 3"/>
    <property type="match status" value="1"/>
</dbReference>
<evidence type="ECO:0000256" key="3">
    <source>
        <dbReference type="ARBA" id="ARBA00022553"/>
    </source>
</evidence>
<dbReference type="InterPro" id="IPR006162">
    <property type="entry name" value="Ppantetheine_attach_site"/>
</dbReference>
<evidence type="ECO:0000256" key="4">
    <source>
        <dbReference type="SAM" id="MobiDB-lite"/>
    </source>
</evidence>
<sequence>MTAEIEDVLALSPLQAGMFSLSEMAGDGLDVYSMQFVVEITGPLRPEVLRRSVEVMLERHPNLRVSLWDSDVPQPVQIVPTSVEVPWRTVEVDPAGFDALAVAERAGRFDLRRGPALRVVLAELGDGRRRLLLTAHHILMDGWAVAIFFRELLAVYDADGSARTLPPARPYRDYIAWLARQDRDAALQTWAQELAGVEPLLLGAPGTPAAEPVRHRETLDAQATARLTGWAASLGLTPATVTAYAWGLVLGRLADRSDVIFGTTISGRPQSLPGAEQMVGLFINTVPTRIRIDGPGTVADACRDLQRTSARLRDLGHVGLADIARATGTGNLFDTLFVFENAPLGTATAPVSAADGARFLPLAMESLAHYPLTVAAYLLDGELVVMTESVADALGGIDPVQVVARLLAVLRALPGLADSPPAAVDALLEHERARAGAGPRGAALPAGERTAIGRFHRQVAATPEAVALVTDEQRWTYRELHEEARRVAGELTAAGAGPETVVALGLPRSAESIAAILGVMAAGAAYVPVDPALPAERAEFLRQRSGAALVLTAGPDGRPIVEPGPGRDPISTPLDRRAAPAGWVPTAESAAYVIFTSGSTGEPKGVVGTQGALASYARDHRDRVLAPAQARLGRPLRVAHAWTLSFDASWQPLAALLDGHEVHLFGEREMRDAGRLVQTLRQRRIDLIDTTPSMFGQLAAAGLVAGAAGSDAPVVADPAAGPAGLTALALGGEAIGPELWRELGALGETTVYNCYGPTETTVEALVARIADTPSPTIGGPTDRMAARVLDSALRPVPDGAAGELYLAGAQVARGYAGRPGLTAERFVADPHLPGARMYRTGDLVRYRPSGEIEFLGRSDDQVKIRGYRIELGEVETGLRGLPGVRAAAVLVTRRPTGPALVGFVSGSGLEAAAVRRRLAQTLPAHLIPARIVVLPVLPTNVNGKLDVHALTASAEAAFAPAGPGDTPLTPLQETVAEAVTRVLGSRPGPDDDFFDLGMDSIVAMALVTGLRDGGMSVAARDVLVHPTVRDLAAAIESGERAERRAAAREYGTVPPLPVVQWMYEGGDYRRFTQTVLLAIPPSLTPGGLRDVLQAVVDTHDMLRAVLTGETLVTREPGSVDVAELMAAGVIDTVGADDGTGRVAKEAITSAARQANDHIDPAAGTMLSAVRLTAGDEHVLLLAIHHLAVDAVSWQVLFTDLFEAGIAASTGQKIELMAEYTDYRSWSVLMAERAGSEAVAAQRDFWREQVTGDDPVLGARRTALGTDTWSDLRSHPVLTPVAVTARLLAATGRELGVREFLLSAVTATVAAWRAERGQDAGAGALVALEGHGREDRVVGADGDEPLDADVDTGRTLGWFTTVFPVRLGAGDASGLDRLRSDPAARAGLLRTVADQVAAVPNSGLDYGLLRYGRTRRDEVLAAAAGPQLEFNYLGRFDLGLPVGAEGAHWAPITDLDVNEALPTDPEPDLPLRYTIDLVCVVRATAQGPQLVANWRYASGAISAEEVTRLGELWSEAVDALSS</sequence>
<dbReference type="Pfam" id="PF13193">
    <property type="entry name" value="AMP-binding_C"/>
    <property type="match status" value="1"/>
</dbReference>
<dbReference type="Pfam" id="PF00668">
    <property type="entry name" value="Condensation"/>
    <property type="match status" value="2"/>
</dbReference>
<feature type="region of interest" description="Disordered" evidence="4">
    <location>
        <begin position="554"/>
        <end position="573"/>
    </location>
</feature>
<organism evidence="6 7">
    <name type="scientific">Gordonia caeni</name>
    <dbReference type="NCBI Taxonomy" id="1007097"/>
    <lineage>
        <taxon>Bacteria</taxon>
        <taxon>Bacillati</taxon>
        <taxon>Actinomycetota</taxon>
        <taxon>Actinomycetes</taxon>
        <taxon>Mycobacteriales</taxon>
        <taxon>Gordoniaceae</taxon>
        <taxon>Gordonia</taxon>
    </lineage>
</organism>
<dbReference type="SUPFAM" id="SSF52777">
    <property type="entry name" value="CoA-dependent acyltransferases"/>
    <property type="match status" value="4"/>
</dbReference>
<dbReference type="SMART" id="SM00823">
    <property type="entry name" value="PKS_PP"/>
    <property type="match status" value="1"/>
</dbReference>
<dbReference type="PROSITE" id="PS00012">
    <property type="entry name" value="PHOSPHOPANTETHEINE"/>
    <property type="match status" value="1"/>
</dbReference>
<dbReference type="InterPro" id="IPR025110">
    <property type="entry name" value="AMP-bd_C"/>
</dbReference>
<dbReference type="SUPFAM" id="SSF47336">
    <property type="entry name" value="ACP-like"/>
    <property type="match status" value="1"/>
</dbReference>
<comment type="caution">
    <text evidence="6">The sequence shown here is derived from an EMBL/GenBank/DDBJ whole genome shotgun (WGS) entry which is preliminary data.</text>
</comment>
<dbReference type="InterPro" id="IPR045851">
    <property type="entry name" value="AMP-bd_C_sf"/>
</dbReference>
<protein>
    <submittedName>
        <fullName evidence="6">Non-ribosomal peptide synthetase</fullName>
    </submittedName>
</protein>
<dbReference type="PANTHER" id="PTHR45527">
    <property type="entry name" value="NONRIBOSOMAL PEPTIDE SYNTHETASE"/>
    <property type="match status" value="1"/>
</dbReference>
<dbReference type="Pfam" id="PF00501">
    <property type="entry name" value="AMP-binding"/>
    <property type="match status" value="1"/>
</dbReference>
<dbReference type="InterPro" id="IPR036736">
    <property type="entry name" value="ACP-like_sf"/>
</dbReference>
<name>A0ABP7PPH3_9ACTN</name>
<dbReference type="InterPro" id="IPR000873">
    <property type="entry name" value="AMP-dep_synth/lig_dom"/>
</dbReference>
<dbReference type="InterPro" id="IPR009081">
    <property type="entry name" value="PP-bd_ACP"/>
</dbReference>
<dbReference type="PROSITE" id="PS00455">
    <property type="entry name" value="AMP_BINDING"/>
    <property type="match status" value="1"/>
</dbReference>
<accession>A0ABP7PPH3</accession>
<dbReference type="Gene3D" id="3.40.50.980">
    <property type="match status" value="2"/>
</dbReference>
<dbReference type="InterPro" id="IPR001242">
    <property type="entry name" value="Condensation_dom"/>
</dbReference>
<dbReference type="InterPro" id="IPR010071">
    <property type="entry name" value="AA_adenyl_dom"/>
</dbReference>
<evidence type="ECO:0000256" key="2">
    <source>
        <dbReference type="ARBA" id="ARBA00022450"/>
    </source>
</evidence>
<dbReference type="Gene3D" id="3.30.300.30">
    <property type="match status" value="1"/>
</dbReference>
<dbReference type="CDD" id="cd05930">
    <property type="entry name" value="A_NRPS"/>
    <property type="match status" value="1"/>
</dbReference>
<keyword evidence="2" id="KW-0596">Phosphopantetheine</keyword>
<evidence type="ECO:0000313" key="7">
    <source>
        <dbReference type="Proteomes" id="UP001418444"/>
    </source>
</evidence>
<dbReference type="InterPro" id="IPR020845">
    <property type="entry name" value="AMP-binding_CS"/>
</dbReference>
<evidence type="ECO:0000313" key="6">
    <source>
        <dbReference type="EMBL" id="GAA3968819.1"/>
    </source>
</evidence>
<keyword evidence="3" id="KW-0597">Phosphoprotein</keyword>
<keyword evidence="7" id="KW-1185">Reference proteome</keyword>